<keyword evidence="9" id="KW-0812">Transmembrane</keyword>
<reference evidence="11 12" key="1">
    <citation type="journal article" date="2009" name="Stand. Genomic Sci.">
        <title>Complete genome sequence of Catenulispora acidiphila type strain (ID 139908).</title>
        <authorList>
            <person name="Copeland A."/>
            <person name="Lapidus A."/>
            <person name="Glavina Del Rio T."/>
            <person name="Nolan M."/>
            <person name="Lucas S."/>
            <person name="Chen F."/>
            <person name="Tice H."/>
            <person name="Cheng J.F."/>
            <person name="Bruce D."/>
            <person name="Goodwin L."/>
            <person name="Pitluck S."/>
            <person name="Mikhailova N."/>
            <person name="Pati A."/>
            <person name="Ivanova N."/>
            <person name="Mavromatis K."/>
            <person name="Chen A."/>
            <person name="Palaniappan K."/>
            <person name="Chain P."/>
            <person name="Land M."/>
            <person name="Hauser L."/>
            <person name="Chang Y.J."/>
            <person name="Jeffries C.D."/>
            <person name="Chertkov O."/>
            <person name="Brettin T."/>
            <person name="Detter J.C."/>
            <person name="Han C."/>
            <person name="Ali Z."/>
            <person name="Tindall B.J."/>
            <person name="Goker M."/>
            <person name="Bristow J."/>
            <person name="Eisen J.A."/>
            <person name="Markowitz V."/>
            <person name="Hugenholtz P."/>
            <person name="Kyrpides N.C."/>
            <person name="Klenk H.P."/>
        </authorList>
    </citation>
    <scope>NUCLEOTIDE SEQUENCE [LARGE SCALE GENOMIC DNA]</scope>
    <source>
        <strain evidence="12">DSM 44928 / JCM 14897 / NBRC 102108 / NRRL B-24433 / ID139908</strain>
    </source>
</reference>
<feature type="transmembrane region" description="Helical" evidence="9">
    <location>
        <begin position="129"/>
        <end position="152"/>
    </location>
</feature>
<evidence type="ECO:0000313" key="11">
    <source>
        <dbReference type="EMBL" id="ACU69545.1"/>
    </source>
</evidence>
<dbReference type="CDD" id="cd16917">
    <property type="entry name" value="HATPase_UhpB-NarQ-NarX-like"/>
    <property type="match status" value="1"/>
</dbReference>
<evidence type="ECO:0000256" key="1">
    <source>
        <dbReference type="ARBA" id="ARBA00000085"/>
    </source>
</evidence>
<dbReference type="Pfam" id="PF13796">
    <property type="entry name" value="Sensor"/>
    <property type="match status" value="1"/>
</dbReference>
<dbReference type="Pfam" id="PF07730">
    <property type="entry name" value="HisKA_3"/>
    <property type="match status" value="1"/>
</dbReference>
<dbReference type="AlphaFoldDB" id="C7PYY9"/>
<dbReference type="HOGENOM" id="CLU_000445_20_2_11"/>
<accession>C7PYY9</accession>
<keyword evidence="12" id="KW-1185">Reference proteome</keyword>
<sequence length="442" mass="47622">MMVDMPTTLPQSFEDAAESEGPRIGFVAAALYLVASSVLWAVAFAGVGALLLLGVVMSVTPLGPWVLAVAVAAARGFGVLYRGLVLRLFGERLEPPAERTERGALAWRRFMLSADGGGWMEVAFLSMRVPVALLNLIVGVGLWVYGLLWVFWPLLRNWDDLYSRQPDGTVRRGMHIFGFWFDTLQRSFLLTVVGLLTVALAAWVARKLVALDMRFYRGALGSGRMEARVRELERTRSYAVDDSAATLRRIERDLHDGAQARLVALGMQLVMLKDSLGGEQADDPRLESSRGLIDQAQVTAKTAIAELRDLVRGIHPPTLDQGLETALRTLTAHGSVPTELTVRVPDPRPAAAIETMAYFCAAELLTNVAKHGQATRALVTVQADGRHLVLTVADDGRGGARIQPGGGLAGLADRVGTVDGSIEVDSPEGGPTVVTVALPMRA</sequence>
<keyword evidence="6 11" id="KW-0418">Kinase</keyword>
<evidence type="ECO:0000256" key="5">
    <source>
        <dbReference type="ARBA" id="ARBA00022741"/>
    </source>
</evidence>
<keyword evidence="9" id="KW-1133">Transmembrane helix</keyword>
<name>C7PYY9_CATAD</name>
<dbReference type="InterPro" id="IPR003594">
    <property type="entry name" value="HATPase_dom"/>
</dbReference>
<feature type="transmembrane region" description="Helical" evidence="9">
    <location>
        <begin position="187"/>
        <end position="205"/>
    </location>
</feature>
<dbReference type="eggNOG" id="COG4585">
    <property type="taxonomic scope" value="Bacteria"/>
</dbReference>
<evidence type="ECO:0000256" key="3">
    <source>
        <dbReference type="ARBA" id="ARBA00022553"/>
    </source>
</evidence>
<keyword evidence="7" id="KW-0067">ATP-binding</keyword>
<evidence type="ECO:0000256" key="2">
    <source>
        <dbReference type="ARBA" id="ARBA00012438"/>
    </source>
</evidence>
<dbReference type="GO" id="GO:0016020">
    <property type="term" value="C:membrane"/>
    <property type="evidence" value="ECO:0007669"/>
    <property type="project" value="InterPro"/>
</dbReference>
<dbReference type="KEGG" id="cai:Caci_0609"/>
<dbReference type="InterPro" id="IPR036890">
    <property type="entry name" value="HATPase_C_sf"/>
</dbReference>
<feature type="domain" description="Histidine kinase/HSP90-like ATPase" evidence="10">
    <location>
        <begin position="352"/>
        <end position="442"/>
    </location>
</feature>
<organism evidence="11 12">
    <name type="scientific">Catenulispora acidiphila (strain DSM 44928 / JCM 14897 / NBRC 102108 / NRRL B-24433 / ID139908)</name>
    <dbReference type="NCBI Taxonomy" id="479433"/>
    <lineage>
        <taxon>Bacteria</taxon>
        <taxon>Bacillati</taxon>
        <taxon>Actinomycetota</taxon>
        <taxon>Actinomycetes</taxon>
        <taxon>Catenulisporales</taxon>
        <taxon>Catenulisporaceae</taxon>
        <taxon>Catenulispora</taxon>
    </lineage>
</organism>
<dbReference type="EMBL" id="CP001700">
    <property type="protein sequence ID" value="ACU69545.1"/>
    <property type="molecule type" value="Genomic_DNA"/>
</dbReference>
<dbReference type="PANTHER" id="PTHR24421">
    <property type="entry name" value="NITRATE/NITRITE SENSOR PROTEIN NARX-RELATED"/>
    <property type="match status" value="1"/>
</dbReference>
<dbReference type="Gene3D" id="1.20.5.1930">
    <property type="match status" value="1"/>
</dbReference>
<gene>
    <name evidence="11" type="ordered locus">Caci_0609</name>
</gene>
<evidence type="ECO:0000259" key="10">
    <source>
        <dbReference type="SMART" id="SM00387"/>
    </source>
</evidence>
<keyword evidence="9" id="KW-0472">Membrane</keyword>
<keyword evidence="5" id="KW-0547">Nucleotide-binding</keyword>
<evidence type="ECO:0000256" key="6">
    <source>
        <dbReference type="ARBA" id="ARBA00022777"/>
    </source>
</evidence>
<dbReference type="InterPro" id="IPR025828">
    <property type="entry name" value="Put_sensor_dom"/>
</dbReference>
<evidence type="ECO:0000256" key="8">
    <source>
        <dbReference type="ARBA" id="ARBA00023012"/>
    </source>
</evidence>
<dbReference type="SUPFAM" id="SSF55874">
    <property type="entry name" value="ATPase domain of HSP90 chaperone/DNA topoisomerase II/histidine kinase"/>
    <property type="match status" value="1"/>
</dbReference>
<dbReference type="InParanoid" id="C7PYY9"/>
<dbReference type="InterPro" id="IPR011712">
    <property type="entry name" value="Sig_transdc_His_kin_sub3_dim/P"/>
</dbReference>
<evidence type="ECO:0000256" key="9">
    <source>
        <dbReference type="SAM" id="Phobius"/>
    </source>
</evidence>
<dbReference type="EC" id="2.7.13.3" evidence="2"/>
<dbReference type="STRING" id="479433.Caci_0609"/>
<dbReference type="Gene3D" id="3.30.565.10">
    <property type="entry name" value="Histidine kinase-like ATPase, C-terminal domain"/>
    <property type="match status" value="1"/>
</dbReference>
<feature type="transmembrane region" description="Helical" evidence="9">
    <location>
        <begin position="29"/>
        <end position="56"/>
    </location>
</feature>
<dbReference type="PANTHER" id="PTHR24421:SF10">
    <property type="entry name" value="NITRATE_NITRITE SENSOR PROTEIN NARQ"/>
    <property type="match status" value="1"/>
</dbReference>
<evidence type="ECO:0000313" key="12">
    <source>
        <dbReference type="Proteomes" id="UP000000851"/>
    </source>
</evidence>
<protein>
    <recommendedName>
        <fullName evidence="2">histidine kinase</fullName>
        <ecNumber evidence="2">2.7.13.3</ecNumber>
    </recommendedName>
</protein>
<dbReference type="GO" id="GO:0000155">
    <property type="term" value="F:phosphorelay sensor kinase activity"/>
    <property type="evidence" value="ECO:0007669"/>
    <property type="project" value="InterPro"/>
</dbReference>
<dbReference type="SMART" id="SM00387">
    <property type="entry name" value="HATPase_c"/>
    <property type="match status" value="1"/>
</dbReference>
<feature type="transmembrane region" description="Helical" evidence="9">
    <location>
        <begin position="62"/>
        <end position="84"/>
    </location>
</feature>
<evidence type="ECO:0000256" key="7">
    <source>
        <dbReference type="ARBA" id="ARBA00022840"/>
    </source>
</evidence>
<dbReference type="GO" id="GO:0005524">
    <property type="term" value="F:ATP binding"/>
    <property type="evidence" value="ECO:0007669"/>
    <property type="project" value="UniProtKB-KW"/>
</dbReference>
<dbReference type="InterPro" id="IPR050482">
    <property type="entry name" value="Sensor_HK_TwoCompSys"/>
</dbReference>
<evidence type="ECO:0000256" key="4">
    <source>
        <dbReference type="ARBA" id="ARBA00022679"/>
    </source>
</evidence>
<keyword evidence="4" id="KW-0808">Transferase</keyword>
<proteinExistence type="predicted"/>
<comment type="catalytic activity">
    <reaction evidence="1">
        <text>ATP + protein L-histidine = ADP + protein N-phospho-L-histidine.</text>
        <dbReference type="EC" id="2.7.13.3"/>
    </reaction>
</comment>
<dbReference type="GO" id="GO:0046983">
    <property type="term" value="F:protein dimerization activity"/>
    <property type="evidence" value="ECO:0007669"/>
    <property type="project" value="InterPro"/>
</dbReference>
<keyword evidence="3" id="KW-0597">Phosphoprotein</keyword>
<dbReference type="Proteomes" id="UP000000851">
    <property type="component" value="Chromosome"/>
</dbReference>
<dbReference type="Pfam" id="PF02518">
    <property type="entry name" value="HATPase_c"/>
    <property type="match status" value="1"/>
</dbReference>
<keyword evidence="8" id="KW-0902">Two-component regulatory system</keyword>